<evidence type="ECO:0000313" key="5">
    <source>
        <dbReference type="EMBL" id="TDX92662.1"/>
    </source>
</evidence>
<dbReference type="AlphaFoldDB" id="A0A3N0VZ93"/>
<proteinExistence type="predicted"/>
<name>A0A3N0VZ93_9FLAO</name>
<evidence type="ECO:0000313" key="7">
    <source>
        <dbReference type="Proteomes" id="UP000295709"/>
    </source>
</evidence>
<dbReference type="CDD" id="cd07185">
    <property type="entry name" value="OmpA_C-like"/>
    <property type="match status" value="2"/>
</dbReference>
<feature type="domain" description="OmpA-like" evidence="3">
    <location>
        <begin position="150"/>
        <end position="274"/>
    </location>
</feature>
<evidence type="ECO:0000256" key="2">
    <source>
        <dbReference type="SAM" id="SignalP"/>
    </source>
</evidence>
<keyword evidence="1" id="KW-0472">Membrane</keyword>
<dbReference type="EMBL" id="SOQW01000002">
    <property type="protein sequence ID" value="TDX92662.1"/>
    <property type="molecule type" value="Genomic_DNA"/>
</dbReference>
<dbReference type="Proteomes" id="UP000295709">
    <property type="component" value="Unassembled WGS sequence"/>
</dbReference>
<dbReference type="GO" id="GO:0016020">
    <property type="term" value="C:membrane"/>
    <property type="evidence" value="ECO:0007669"/>
    <property type="project" value="UniProtKB-UniRule"/>
</dbReference>
<reference evidence="5 7" key="2">
    <citation type="submission" date="2019-03" db="EMBL/GenBank/DDBJ databases">
        <title>Genomic Encyclopedia of Archaeal and Bacterial Type Strains, Phase II (KMG-II): from individual species to whole genera.</title>
        <authorList>
            <person name="Goeker M."/>
        </authorList>
    </citation>
    <scope>NUCLEOTIDE SEQUENCE [LARGE SCALE GENOMIC DNA]</scope>
    <source>
        <strain evidence="5 7">DSM 15235</strain>
    </source>
</reference>
<dbReference type="EMBL" id="RJTX01000002">
    <property type="protein sequence ID" value="ROH98136.1"/>
    <property type="molecule type" value="Genomic_DNA"/>
</dbReference>
<feature type="chain" id="PRO_5018323977" evidence="2">
    <location>
        <begin position="19"/>
        <end position="274"/>
    </location>
</feature>
<organism evidence="4 6">
    <name type="scientific">Chryseobacterium daecheongense</name>
    <dbReference type="NCBI Taxonomy" id="192389"/>
    <lineage>
        <taxon>Bacteria</taxon>
        <taxon>Pseudomonadati</taxon>
        <taxon>Bacteroidota</taxon>
        <taxon>Flavobacteriia</taxon>
        <taxon>Flavobacteriales</taxon>
        <taxon>Weeksellaceae</taxon>
        <taxon>Chryseobacterium group</taxon>
        <taxon>Chryseobacterium</taxon>
    </lineage>
</organism>
<dbReference type="RefSeq" id="WP_123263331.1">
    <property type="nucleotide sequence ID" value="NZ_RJTX01000002.1"/>
</dbReference>
<feature type="domain" description="OmpA-like" evidence="3">
    <location>
        <begin position="13"/>
        <end position="128"/>
    </location>
</feature>
<dbReference type="OrthoDB" id="9782229at2"/>
<evidence type="ECO:0000259" key="3">
    <source>
        <dbReference type="PROSITE" id="PS51123"/>
    </source>
</evidence>
<sequence>MKPVLCLSLIIFSAGINAQMLTSVYFEHNSYELGAESKKKLDSLAALKTNLTFRIFGNCDPSGSTEYNKILSEHRANTVYEYLQGKIGNNIQLVSSRGLGEEKQINDNTTEQLREKNRRVDVFIEQKYVPGQKISRRVLPSFLDTQISQMRVNDTYSLPDVNFIGNRHVWLPNGDAQLLRLLKILKENPALEIELQGHICCDYENFDGEDIDLGTFNLSWTRANAIKEYLEKQGIDPSRIRAKGLGHLNPAVYPELTEADQVRNRRVELVLIRK</sequence>
<evidence type="ECO:0000313" key="6">
    <source>
        <dbReference type="Proteomes" id="UP000269375"/>
    </source>
</evidence>
<keyword evidence="7" id="KW-1185">Reference proteome</keyword>
<protein>
    <submittedName>
        <fullName evidence="4">OmpA family protein</fullName>
    </submittedName>
    <submittedName>
        <fullName evidence="5">Outer membrane protein OmpA-like peptidoglycan-associated protein</fullName>
    </submittedName>
</protein>
<keyword evidence="2" id="KW-0732">Signal</keyword>
<comment type="caution">
    <text evidence="4">The sequence shown here is derived from an EMBL/GenBank/DDBJ whole genome shotgun (WGS) entry which is preliminary data.</text>
</comment>
<feature type="signal peptide" evidence="2">
    <location>
        <begin position="1"/>
        <end position="18"/>
    </location>
</feature>
<dbReference type="Proteomes" id="UP000269375">
    <property type="component" value="Unassembled WGS sequence"/>
</dbReference>
<dbReference type="InterPro" id="IPR036737">
    <property type="entry name" value="OmpA-like_sf"/>
</dbReference>
<dbReference type="Pfam" id="PF00691">
    <property type="entry name" value="OmpA"/>
    <property type="match status" value="2"/>
</dbReference>
<dbReference type="Gene3D" id="3.30.1330.60">
    <property type="entry name" value="OmpA-like domain"/>
    <property type="match status" value="2"/>
</dbReference>
<reference evidence="4 6" key="1">
    <citation type="submission" date="2018-11" db="EMBL/GenBank/DDBJ databases">
        <title>Proposal to divide the Flavobacteriaceae and reorganize its genera based on Amino Acid Identity values calculated from whole genome sequences.</title>
        <authorList>
            <person name="Nicholson A.C."/>
            <person name="Gulvik C.A."/>
            <person name="Whitney A.M."/>
            <person name="Humrighouse B.W."/>
            <person name="Bell M."/>
            <person name="Holmes B."/>
            <person name="Steigerwalt A."/>
            <person name="Villarma A."/>
            <person name="Sheth M."/>
            <person name="Batra D."/>
            <person name="Pryor J."/>
            <person name="Bernardet J.-F."/>
            <person name="Hugo C."/>
            <person name="Kampfer P."/>
            <person name="Newman J."/>
            <person name="Mcquiston J.R."/>
        </authorList>
    </citation>
    <scope>NUCLEOTIDE SEQUENCE [LARGE SCALE GENOMIC DNA]</scope>
    <source>
        <strain evidence="4 6">DSM 15235</strain>
    </source>
</reference>
<dbReference type="PROSITE" id="PS51123">
    <property type="entry name" value="OMPA_2"/>
    <property type="match status" value="2"/>
</dbReference>
<evidence type="ECO:0000313" key="4">
    <source>
        <dbReference type="EMBL" id="ROH98136.1"/>
    </source>
</evidence>
<dbReference type="InterPro" id="IPR050330">
    <property type="entry name" value="Bact_OuterMem_StrucFunc"/>
</dbReference>
<dbReference type="InterPro" id="IPR006665">
    <property type="entry name" value="OmpA-like"/>
</dbReference>
<dbReference type="PANTHER" id="PTHR30329">
    <property type="entry name" value="STATOR ELEMENT OF FLAGELLAR MOTOR COMPLEX"/>
    <property type="match status" value="1"/>
</dbReference>
<accession>A0A3N0VZ93</accession>
<evidence type="ECO:0000256" key="1">
    <source>
        <dbReference type="PROSITE-ProRule" id="PRU00473"/>
    </source>
</evidence>
<dbReference type="SUPFAM" id="SSF103088">
    <property type="entry name" value="OmpA-like"/>
    <property type="match status" value="2"/>
</dbReference>
<gene>
    <name evidence="5" type="ORF">BCF50_1602</name>
    <name evidence="4" type="ORF">EGI05_12420</name>
</gene>
<dbReference type="PANTHER" id="PTHR30329:SF21">
    <property type="entry name" value="LIPOPROTEIN YIAD-RELATED"/>
    <property type="match status" value="1"/>
</dbReference>